<dbReference type="PANTHER" id="PTHR46721">
    <property type="entry name" value="FORKHEAD BOX PROTEIN N1"/>
    <property type="match status" value="1"/>
</dbReference>
<dbReference type="AlphaFoldDB" id="A0AAJ6QS07"/>
<keyword evidence="2" id="KW-0805">Transcription regulation</keyword>
<name>A0AAJ6QS07_9ACAR</name>
<dbReference type="InterPro" id="IPR036388">
    <property type="entry name" value="WH-like_DNA-bd_sf"/>
</dbReference>
<dbReference type="InterPro" id="IPR049624">
    <property type="entry name" value="FOXN1_4"/>
</dbReference>
<evidence type="ECO:0000256" key="1">
    <source>
        <dbReference type="ARBA" id="ARBA00022473"/>
    </source>
</evidence>
<dbReference type="CDD" id="cd20030">
    <property type="entry name" value="FH_FOXN1-like"/>
    <property type="match status" value="1"/>
</dbReference>
<dbReference type="InterPro" id="IPR030456">
    <property type="entry name" value="TF_fork_head_CS_2"/>
</dbReference>
<dbReference type="GO" id="GO:0000976">
    <property type="term" value="F:transcription cis-regulatory region binding"/>
    <property type="evidence" value="ECO:0007669"/>
    <property type="project" value="TreeGrafter"/>
</dbReference>
<keyword evidence="5 6" id="KW-0539">Nucleus</keyword>
<dbReference type="SUPFAM" id="SSF46785">
    <property type="entry name" value="Winged helix' DNA-binding domain"/>
    <property type="match status" value="1"/>
</dbReference>
<dbReference type="KEGG" id="goe:100897245"/>
<comment type="subcellular location">
    <subcellularLocation>
        <location evidence="6">Nucleus</location>
    </subcellularLocation>
</comment>
<keyword evidence="1" id="KW-0217">Developmental protein</keyword>
<proteinExistence type="predicted"/>
<dbReference type="Pfam" id="PF00250">
    <property type="entry name" value="Forkhead"/>
    <property type="match status" value="1"/>
</dbReference>
<keyword evidence="3 6" id="KW-0238">DNA-binding</keyword>
<dbReference type="SMART" id="SM00339">
    <property type="entry name" value="FH"/>
    <property type="match status" value="1"/>
</dbReference>
<evidence type="ECO:0000256" key="6">
    <source>
        <dbReference type="PROSITE-ProRule" id="PRU00089"/>
    </source>
</evidence>
<dbReference type="PRINTS" id="PR00053">
    <property type="entry name" value="FORKHEAD"/>
</dbReference>
<evidence type="ECO:0000259" key="8">
    <source>
        <dbReference type="PROSITE" id="PS50039"/>
    </source>
</evidence>
<feature type="compositionally biased region" description="Acidic residues" evidence="7">
    <location>
        <begin position="354"/>
        <end position="376"/>
    </location>
</feature>
<dbReference type="GeneID" id="100897245"/>
<organism evidence="9 10">
    <name type="scientific">Galendromus occidentalis</name>
    <name type="common">western predatory mite</name>
    <dbReference type="NCBI Taxonomy" id="34638"/>
    <lineage>
        <taxon>Eukaryota</taxon>
        <taxon>Metazoa</taxon>
        <taxon>Ecdysozoa</taxon>
        <taxon>Arthropoda</taxon>
        <taxon>Chelicerata</taxon>
        <taxon>Arachnida</taxon>
        <taxon>Acari</taxon>
        <taxon>Parasitiformes</taxon>
        <taxon>Mesostigmata</taxon>
        <taxon>Gamasina</taxon>
        <taxon>Phytoseioidea</taxon>
        <taxon>Phytoseiidae</taxon>
        <taxon>Typhlodrominae</taxon>
        <taxon>Galendromus</taxon>
    </lineage>
</organism>
<feature type="domain" description="Fork-head" evidence="8">
    <location>
        <begin position="225"/>
        <end position="324"/>
    </location>
</feature>
<dbReference type="Proteomes" id="UP000694867">
    <property type="component" value="Unplaced"/>
</dbReference>
<evidence type="ECO:0000313" key="10">
    <source>
        <dbReference type="RefSeq" id="XP_003741935.1"/>
    </source>
</evidence>
<dbReference type="InterPro" id="IPR036390">
    <property type="entry name" value="WH_DNA-bd_sf"/>
</dbReference>
<feature type="DNA-binding region" description="Fork-head" evidence="6">
    <location>
        <begin position="225"/>
        <end position="324"/>
    </location>
</feature>
<evidence type="ECO:0000256" key="7">
    <source>
        <dbReference type="SAM" id="MobiDB-lite"/>
    </source>
</evidence>
<sequence>MMDLYYPCLLPDMIESDLQTDLGCGVELGSSNLPPLEGMGALDTLDPAWLTDSQGPLHNDLDSLDVGLMVNPQTGLPSLTFSASLAAAASNSVSEAPNSLSNSISSDVIHSTKKSVGSFNLLAGTSTTHNSSQSSLSIGNSASAATPIVATTALGGLIHNQGTIAPQPLTASNVQALLGQSNSTGQHSQPAAKKSRLNDHPDHESSSAPEPAATSTDGVKSAFPKPAYSYSCLIAMALKNSKTGSLPVNEIYNFMIENFPYFKTAPNGWKNSVRHNLSLNKCFEKIEKPTTGPNGSQRKGCLWAMNPSKVGKMDEEVQKWSKKDPANIRRSMAQPDRLELLEKGFLKDLYTELDGAEDEEEEEVEDTVSSVEEDIEAMLPDTPPTSQDENAVKVKVMDSALDKVSFQIYN</sequence>
<protein>
    <submittedName>
        <fullName evidence="10">Forkhead box protein N4</fullName>
    </submittedName>
</protein>
<dbReference type="PANTHER" id="PTHR46721:SF3">
    <property type="entry name" value="FORKHEAD BOX N1"/>
    <property type="match status" value="1"/>
</dbReference>
<evidence type="ECO:0000313" key="9">
    <source>
        <dbReference type="Proteomes" id="UP000694867"/>
    </source>
</evidence>
<feature type="region of interest" description="Disordered" evidence="7">
    <location>
        <begin position="354"/>
        <end position="390"/>
    </location>
</feature>
<reference evidence="10" key="1">
    <citation type="submission" date="2025-08" db="UniProtKB">
        <authorList>
            <consortium name="RefSeq"/>
        </authorList>
    </citation>
    <scope>IDENTIFICATION</scope>
</reference>
<feature type="compositionally biased region" description="Basic and acidic residues" evidence="7">
    <location>
        <begin position="196"/>
        <end position="205"/>
    </location>
</feature>
<accession>A0AAJ6QS07</accession>
<feature type="compositionally biased region" description="Low complexity" evidence="7">
    <location>
        <begin position="206"/>
        <end position="217"/>
    </location>
</feature>
<dbReference type="GO" id="GO:0005634">
    <property type="term" value="C:nucleus"/>
    <property type="evidence" value="ECO:0007669"/>
    <property type="project" value="UniProtKB-SubCell"/>
</dbReference>
<dbReference type="GO" id="GO:0000981">
    <property type="term" value="F:DNA-binding transcription factor activity, RNA polymerase II-specific"/>
    <property type="evidence" value="ECO:0007669"/>
    <property type="project" value="TreeGrafter"/>
</dbReference>
<evidence type="ECO:0000256" key="5">
    <source>
        <dbReference type="ARBA" id="ARBA00023242"/>
    </source>
</evidence>
<keyword evidence="4" id="KW-0804">Transcription</keyword>
<evidence type="ECO:0000256" key="4">
    <source>
        <dbReference type="ARBA" id="ARBA00023163"/>
    </source>
</evidence>
<dbReference type="InterPro" id="IPR001766">
    <property type="entry name" value="Fork_head_dom"/>
</dbReference>
<feature type="region of interest" description="Disordered" evidence="7">
    <location>
        <begin position="181"/>
        <end position="220"/>
    </location>
</feature>
<evidence type="ECO:0000256" key="2">
    <source>
        <dbReference type="ARBA" id="ARBA00023015"/>
    </source>
</evidence>
<dbReference type="PROSITE" id="PS50039">
    <property type="entry name" value="FORK_HEAD_3"/>
    <property type="match status" value="1"/>
</dbReference>
<dbReference type="PROSITE" id="PS00658">
    <property type="entry name" value="FORK_HEAD_2"/>
    <property type="match status" value="1"/>
</dbReference>
<evidence type="ECO:0000256" key="3">
    <source>
        <dbReference type="ARBA" id="ARBA00023125"/>
    </source>
</evidence>
<gene>
    <name evidence="10" type="primary">LOC100897245</name>
</gene>
<dbReference type="Gene3D" id="1.10.10.10">
    <property type="entry name" value="Winged helix-like DNA-binding domain superfamily/Winged helix DNA-binding domain"/>
    <property type="match status" value="1"/>
</dbReference>
<dbReference type="RefSeq" id="XP_003741935.1">
    <property type="nucleotide sequence ID" value="XM_003741887.2"/>
</dbReference>
<keyword evidence="9" id="KW-1185">Reference proteome</keyword>